<name>A0A6C0C4K9_9ZZZZ</name>
<dbReference type="AlphaFoldDB" id="A0A6C0C4K9"/>
<dbReference type="EMBL" id="MN739339">
    <property type="protein sequence ID" value="QHS99340.1"/>
    <property type="molecule type" value="Genomic_DNA"/>
</dbReference>
<sequence length="217" mass="25812">MNYFLTGKNIVEMLRTKDKERSDLILEPMQVMVQLTLLAHSPIGTKISVSNNILSIQPPTWTQGTIRWWNNDNKDDLYYLFHAIRRYYKWYKSQDDKVYKYILKWAVKGLDKLSETYNKADKNNIRHTLALYKNVLDLKADEIFKDNSNDTVTIDQVFKEITTIYDQKLMRVTYNSLLILEEEDNTIFKQKILNGLTLILEPMNIKIRKWIMEKMAC</sequence>
<protein>
    <submittedName>
        <fullName evidence="1">Uncharacterized protein</fullName>
    </submittedName>
</protein>
<accession>A0A6C0C4K9</accession>
<reference evidence="1" key="1">
    <citation type="journal article" date="2020" name="Nature">
        <title>Giant virus diversity and host interactions through global metagenomics.</title>
        <authorList>
            <person name="Schulz F."/>
            <person name="Roux S."/>
            <person name="Paez-Espino D."/>
            <person name="Jungbluth S."/>
            <person name="Walsh D.A."/>
            <person name="Denef V.J."/>
            <person name="McMahon K.D."/>
            <person name="Konstantinidis K.T."/>
            <person name="Eloe-Fadrosh E.A."/>
            <person name="Kyrpides N.C."/>
            <person name="Woyke T."/>
        </authorList>
    </citation>
    <scope>NUCLEOTIDE SEQUENCE</scope>
    <source>
        <strain evidence="1">GVMAG-M-3300020185-33</strain>
    </source>
</reference>
<organism evidence="1">
    <name type="scientific">viral metagenome</name>
    <dbReference type="NCBI Taxonomy" id="1070528"/>
    <lineage>
        <taxon>unclassified sequences</taxon>
        <taxon>metagenomes</taxon>
        <taxon>organismal metagenomes</taxon>
    </lineage>
</organism>
<proteinExistence type="predicted"/>
<evidence type="ECO:0000313" key="1">
    <source>
        <dbReference type="EMBL" id="QHS99340.1"/>
    </source>
</evidence>